<evidence type="ECO:0008006" key="10">
    <source>
        <dbReference type="Google" id="ProtNLM"/>
    </source>
</evidence>
<keyword evidence="6" id="KW-0175">Coiled coil</keyword>
<evidence type="ECO:0000256" key="7">
    <source>
        <dbReference type="SAM" id="MobiDB-lite"/>
    </source>
</evidence>
<protein>
    <recommendedName>
        <fullName evidence="10">Actin-related protein 5</fullName>
    </recommendedName>
</protein>
<dbReference type="SMART" id="SM00268">
    <property type="entry name" value="ACTIN"/>
    <property type="match status" value="1"/>
</dbReference>
<dbReference type="FunFam" id="3.30.420.40:FF:000122">
    <property type="entry name" value="ARP5 actin-related protein 5 homolog"/>
    <property type="match status" value="1"/>
</dbReference>
<evidence type="ECO:0000256" key="3">
    <source>
        <dbReference type="ARBA" id="ARBA00023163"/>
    </source>
</evidence>
<dbReference type="OrthoDB" id="7340501at2759"/>
<dbReference type="Pfam" id="PF00022">
    <property type="entry name" value="Actin"/>
    <property type="match status" value="2"/>
</dbReference>
<feature type="region of interest" description="Disordered" evidence="7">
    <location>
        <begin position="494"/>
        <end position="522"/>
    </location>
</feature>
<feature type="region of interest" description="Disordered" evidence="7">
    <location>
        <begin position="594"/>
        <end position="655"/>
    </location>
</feature>
<feature type="coiled-coil region" evidence="6">
    <location>
        <begin position="283"/>
        <end position="376"/>
    </location>
</feature>
<dbReference type="PANTHER" id="PTHR11937">
    <property type="entry name" value="ACTIN"/>
    <property type="match status" value="1"/>
</dbReference>
<feature type="compositionally biased region" description="Polar residues" evidence="7">
    <location>
        <begin position="599"/>
        <end position="622"/>
    </location>
</feature>
<organism evidence="8 9">
    <name type="scientific">Smittium megazygosporum</name>
    <dbReference type="NCBI Taxonomy" id="133381"/>
    <lineage>
        <taxon>Eukaryota</taxon>
        <taxon>Fungi</taxon>
        <taxon>Fungi incertae sedis</taxon>
        <taxon>Zoopagomycota</taxon>
        <taxon>Kickxellomycotina</taxon>
        <taxon>Harpellomycetes</taxon>
        <taxon>Harpellales</taxon>
        <taxon>Legeriomycetaceae</taxon>
        <taxon>Smittium</taxon>
    </lineage>
</organism>
<name>A0A2T9ZE59_9FUNG</name>
<evidence type="ECO:0000313" key="8">
    <source>
        <dbReference type="EMBL" id="PVV02871.1"/>
    </source>
</evidence>
<comment type="similarity">
    <text evidence="5">Belongs to the actin family.</text>
</comment>
<dbReference type="InterPro" id="IPR004000">
    <property type="entry name" value="Actin"/>
</dbReference>
<keyword evidence="2" id="KW-0805">Transcription regulation</keyword>
<dbReference type="EMBL" id="MBFS01000309">
    <property type="protein sequence ID" value="PVV02871.1"/>
    <property type="molecule type" value="Genomic_DNA"/>
</dbReference>
<dbReference type="Gene3D" id="3.30.420.40">
    <property type="match status" value="2"/>
</dbReference>
<evidence type="ECO:0000256" key="5">
    <source>
        <dbReference type="RuleBase" id="RU000487"/>
    </source>
</evidence>
<dbReference type="InterPro" id="IPR043129">
    <property type="entry name" value="ATPase_NBD"/>
</dbReference>
<accession>A0A2T9ZE59</accession>
<dbReference type="Proteomes" id="UP000245609">
    <property type="component" value="Unassembled WGS sequence"/>
</dbReference>
<keyword evidence="9" id="KW-1185">Reference proteome</keyword>
<dbReference type="SUPFAM" id="SSF53067">
    <property type="entry name" value="Actin-like ATPase domain"/>
    <property type="match status" value="2"/>
</dbReference>
<feature type="coiled-coil region" evidence="6">
    <location>
        <begin position="411"/>
        <end position="475"/>
    </location>
</feature>
<dbReference type="AlphaFoldDB" id="A0A2T9ZE59"/>
<comment type="caution">
    <text evidence="8">The sequence shown here is derived from an EMBL/GenBank/DDBJ whole genome shotgun (WGS) entry which is preliminary data.</text>
</comment>
<sequence>MKHQKVFNAPEIPSKTETQKIFNDYSSFRNGVPIVIDFGSKFCRAGWSTEEQPRLHFENIISKFKNRKGSSRNVVLVGEDVYTDPMGYSNIRSAFDSGVLNNFDIVENTLDYIFSTMGIDDSSVNHPILMTEPLANLYSSRKNMNELLFECYAVPAALYGIDALWAYNFNSRSNTLDKDGIIISFGNYFTDIIPILDEKPRVEHAIRLNIGGNSMPEFLLDLIKIKYPAFPSRVSEYQSRELVKNHTFFALDYKQELGSILEKKSLGDFDHIIQFPFRHISTNEKTKEELELQEEKRRENAKNLQKIAARIRQEKLERKEIEIVELQSVLDQINDLESTDSNSVRNLLRDNDFDSKEELEAEIKKIEGSLKRARYKDLGIDPNEDKEPPKLDLLEVPDDQLDQDQLKEKRKQKLIKSNLDARDRIRQAKLEEKRKQEEEIKKDLDLKTNNFEVWLKQLKDKRQSILDKIEAKNALKSELSNRRSQASQIRLRNIADLASNESNNSGSKRKRQEEFEDNFGEDDNDWNIYLDISKENLEDEEDDPEAELIQINELLFENDPEYLNSLDRMEKDKIENTILYRFYSGDQEAILEKPAVPKNSKSQGSISKNASVSSNLDNSTCSVKLEDSDVEIDEDTASNNDYNNNNGSSCPPRRSSIFSTELDEVNELIARSNQIHLNVERVRVPEILFQPSIFGIDQGGLVEAIENLWKNVPGLLPVSAKNIFITGQGFSKTPGLQDRLRKELTSILPVGTPLNIFMSTDLESDAWRGAAAWTRFLSNGANHTNYINLIEPFSISRVLYNECGSEYLKENAFSNKYHNFS</sequence>
<evidence type="ECO:0000256" key="1">
    <source>
        <dbReference type="ARBA" id="ARBA00004123"/>
    </source>
</evidence>
<reference evidence="8 9" key="1">
    <citation type="journal article" date="2018" name="MBio">
        <title>Comparative Genomics Reveals the Core Gene Toolbox for the Fungus-Insect Symbiosis.</title>
        <authorList>
            <person name="Wang Y."/>
            <person name="Stata M."/>
            <person name="Wang W."/>
            <person name="Stajich J.E."/>
            <person name="White M.M."/>
            <person name="Moncalvo J.M."/>
        </authorList>
    </citation>
    <scope>NUCLEOTIDE SEQUENCE [LARGE SCALE GENOMIC DNA]</scope>
    <source>
        <strain evidence="8 9">SC-DP-2</strain>
    </source>
</reference>
<evidence type="ECO:0000313" key="9">
    <source>
        <dbReference type="Proteomes" id="UP000245609"/>
    </source>
</evidence>
<evidence type="ECO:0000256" key="6">
    <source>
        <dbReference type="SAM" id="Coils"/>
    </source>
</evidence>
<evidence type="ECO:0000256" key="2">
    <source>
        <dbReference type="ARBA" id="ARBA00023015"/>
    </source>
</evidence>
<keyword evidence="4" id="KW-0539">Nucleus</keyword>
<proteinExistence type="inferred from homology"/>
<dbReference type="CDD" id="cd10211">
    <property type="entry name" value="ASKHA_NBD_Arp5"/>
    <property type="match status" value="1"/>
</dbReference>
<evidence type="ECO:0000256" key="4">
    <source>
        <dbReference type="ARBA" id="ARBA00023242"/>
    </source>
</evidence>
<gene>
    <name evidence="8" type="ORF">BB560_002667</name>
</gene>
<dbReference type="STRING" id="133381.A0A2T9ZE59"/>
<dbReference type="GO" id="GO:0005634">
    <property type="term" value="C:nucleus"/>
    <property type="evidence" value="ECO:0007669"/>
    <property type="project" value="UniProtKB-SubCell"/>
</dbReference>
<comment type="subcellular location">
    <subcellularLocation>
        <location evidence="1">Nucleus</location>
    </subcellularLocation>
</comment>
<keyword evidence="3" id="KW-0804">Transcription</keyword>